<organism evidence="7 8">
    <name type="scientific">Symbiobacterium thermophilum</name>
    <dbReference type="NCBI Taxonomy" id="2734"/>
    <lineage>
        <taxon>Bacteria</taxon>
        <taxon>Bacillati</taxon>
        <taxon>Bacillota</taxon>
        <taxon>Clostridia</taxon>
        <taxon>Eubacteriales</taxon>
        <taxon>Symbiobacteriaceae</taxon>
        <taxon>Symbiobacterium</taxon>
    </lineage>
</organism>
<dbReference type="InterPro" id="IPR008918">
    <property type="entry name" value="HhH2"/>
</dbReference>
<dbReference type="InterPro" id="IPR020046">
    <property type="entry name" value="5-3_exonucl_a-hlix_arch_N"/>
</dbReference>
<comment type="caution">
    <text evidence="7">The sequence shown here is derived from an EMBL/GenBank/DDBJ whole genome shotgun (WGS) entry which is preliminary data.</text>
</comment>
<keyword evidence="1" id="KW-0540">Nuclease</keyword>
<sequence>MLLVDGGLMFRTFFALPPMTDPKGRPVNAVYGFVSMLLRLLATLRPSHVAVAADSPVAENRRAVLYPPYKANRPECPPDLAPQFALLREVLAALNITVVGVRGYEADDLMGTMARMAEAEGMEVILLTGDRDAFQLLSGRTAVQYVKRLNQTITYDVARFVTEWGILPSQLADLKGLAGDASDNIPGIRGIGPKTAVRLLQQYVTLEAVLAHAHAQPGKLRQRLEEGREIALLSKRLATIDRHVPVSCTPGACALDLDLDTGAAVFEELHFRSLLPSLRRAMA</sequence>
<dbReference type="SMART" id="SM00475">
    <property type="entry name" value="53EXOc"/>
    <property type="match status" value="1"/>
</dbReference>
<dbReference type="OMA" id="WRVDLIP"/>
<dbReference type="GO" id="GO:0008409">
    <property type="term" value="F:5'-3' exonuclease activity"/>
    <property type="evidence" value="ECO:0007669"/>
    <property type="project" value="InterPro"/>
</dbReference>
<evidence type="ECO:0000256" key="2">
    <source>
        <dbReference type="ARBA" id="ARBA00022801"/>
    </source>
</evidence>
<dbReference type="InterPro" id="IPR029060">
    <property type="entry name" value="PIN-like_dom_sf"/>
</dbReference>
<evidence type="ECO:0000256" key="5">
    <source>
        <dbReference type="ARBA" id="ARBA00050026"/>
    </source>
</evidence>
<dbReference type="PANTHER" id="PTHR42646">
    <property type="entry name" value="FLAP ENDONUCLEASE XNI"/>
    <property type="match status" value="1"/>
</dbReference>
<dbReference type="Gene3D" id="1.10.150.20">
    <property type="entry name" value="5' to 3' exonuclease, C-terminal subdomain"/>
    <property type="match status" value="1"/>
</dbReference>
<dbReference type="PANTHER" id="PTHR42646:SF2">
    <property type="entry name" value="5'-3' EXONUCLEASE FAMILY PROTEIN"/>
    <property type="match status" value="1"/>
</dbReference>
<evidence type="ECO:0000256" key="3">
    <source>
        <dbReference type="ARBA" id="ARBA00023125"/>
    </source>
</evidence>
<dbReference type="Proteomes" id="UP000194267">
    <property type="component" value="Unassembled WGS sequence"/>
</dbReference>
<evidence type="ECO:0000313" key="8">
    <source>
        <dbReference type="Proteomes" id="UP000194267"/>
    </source>
</evidence>
<dbReference type="SUPFAM" id="SSF47807">
    <property type="entry name" value="5' to 3' exonuclease, C-terminal subdomain"/>
    <property type="match status" value="1"/>
</dbReference>
<dbReference type="SMART" id="SM00279">
    <property type="entry name" value="HhH2"/>
    <property type="match status" value="1"/>
</dbReference>
<evidence type="ECO:0000259" key="6">
    <source>
        <dbReference type="SMART" id="SM00475"/>
    </source>
</evidence>
<dbReference type="GO" id="GO:0003677">
    <property type="term" value="F:DNA binding"/>
    <property type="evidence" value="ECO:0007669"/>
    <property type="project" value="UniProtKB-KW"/>
</dbReference>
<dbReference type="CDD" id="cd09898">
    <property type="entry name" value="H3TH_53EXO"/>
    <property type="match status" value="1"/>
</dbReference>
<dbReference type="FunFam" id="1.10.150.20:FF:000003">
    <property type="entry name" value="DNA polymerase I"/>
    <property type="match status" value="1"/>
</dbReference>
<dbReference type="EMBL" id="LWLV01000518">
    <property type="protein sequence ID" value="OTA41381.1"/>
    <property type="molecule type" value="Genomic_DNA"/>
</dbReference>
<dbReference type="Pfam" id="PF01367">
    <property type="entry name" value="5_3_exonuc"/>
    <property type="match status" value="1"/>
</dbReference>
<dbReference type="AlphaFoldDB" id="A0A1Y2T4K6"/>
<evidence type="ECO:0000256" key="4">
    <source>
        <dbReference type="ARBA" id="ARBA00049957"/>
    </source>
</evidence>
<accession>A0A1Y2T4K6</accession>
<feature type="domain" description="5'-3' exonuclease" evidence="6">
    <location>
        <begin position="1"/>
        <end position="256"/>
    </location>
</feature>
<evidence type="ECO:0000313" key="7">
    <source>
        <dbReference type="EMBL" id="OTA41381.1"/>
    </source>
</evidence>
<dbReference type="GO" id="GO:0017108">
    <property type="term" value="F:5'-flap endonuclease activity"/>
    <property type="evidence" value="ECO:0007669"/>
    <property type="project" value="InterPro"/>
</dbReference>
<comment type="function">
    <text evidence="4">5'-3' exonuclease acting preferentially on double-stranded DNA.</text>
</comment>
<dbReference type="GO" id="GO:0033567">
    <property type="term" value="P:DNA replication, Okazaki fragment processing"/>
    <property type="evidence" value="ECO:0007669"/>
    <property type="project" value="InterPro"/>
</dbReference>
<dbReference type="Gene3D" id="3.40.50.1010">
    <property type="entry name" value="5'-nuclease"/>
    <property type="match status" value="1"/>
</dbReference>
<dbReference type="SUPFAM" id="SSF88723">
    <property type="entry name" value="PIN domain-like"/>
    <property type="match status" value="1"/>
</dbReference>
<evidence type="ECO:0000256" key="1">
    <source>
        <dbReference type="ARBA" id="ARBA00022722"/>
    </source>
</evidence>
<dbReference type="Pfam" id="PF02739">
    <property type="entry name" value="5_3_exonuc_N"/>
    <property type="match status" value="1"/>
</dbReference>
<dbReference type="InterPro" id="IPR036279">
    <property type="entry name" value="5-3_exonuclease_C_sf"/>
</dbReference>
<keyword evidence="2" id="KW-0378">Hydrolase</keyword>
<protein>
    <recommendedName>
        <fullName evidence="5">5'-3' exonuclease</fullName>
    </recommendedName>
</protein>
<dbReference type="InterPro" id="IPR038969">
    <property type="entry name" value="FEN"/>
</dbReference>
<name>A0A1Y2T4K6_SYMTR</name>
<gene>
    <name evidence="7" type="ORF">A6D92_07260</name>
</gene>
<reference evidence="8" key="1">
    <citation type="submission" date="2016-04" db="EMBL/GenBank/DDBJ databases">
        <authorList>
            <person name="Antunes L.P."/>
            <person name="Martins L.F."/>
            <person name="Pereira R.V."/>
            <person name="Thomas A.M."/>
            <person name="Barbosa D."/>
            <person name="Nascimento L."/>
            <person name="Silva G.M."/>
            <person name="Condomitti G.W."/>
            <person name="Digiampietri L.A."/>
            <person name="Lombardi K.C."/>
            <person name="Ramos P.L."/>
            <person name="Quaggio R.B."/>
            <person name="Oliveira J.C."/>
            <person name="Pascon R.C."/>
            <person name="Cruz J.B."/>
            <person name="Silva A.M."/>
            <person name="Setubal J.C."/>
        </authorList>
    </citation>
    <scope>NUCLEOTIDE SEQUENCE [LARGE SCALE GENOMIC DNA]</scope>
</reference>
<dbReference type="CDD" id="cd09859">
    <property type="entry name" value="PIN_53EXO"/>
    <property type="match status" value="1"/>
</dbReference>
<keyword evidence="3" id="KW-0238">DNA-binding</keyword>
<dbReference type="InterPro" id="IPR002421">
    <property type="entry name" value="5-3_exonuclease"/>
</dbReference>
<dbReference type="InterPro" id="IPR020045">
    <property type="entry name" value="DNA_polI_H3TH"/>
</dbReference>
<proteinExistence type="predicted"/>